<feature type="binding site" evidence="14">
    <location>
        <position position="31"/>
    </location>
    <ligand>
        <name>L-threonine</name>
        <dbReference type="ChEBI" id="CHEBI:57926"/>
    </ligand>
</feature>
<dbReference type="InterPro" id="IPR050156">
    <property type="entry name" value="TC-AMP_synthase_SUA5"/>
</dbReference>
<evidence type="ECO:0000256" key="8">
    <source>
        <dbReference type="ARBA" id="ARBA00022695"/>
    </source>
</evidence>
<feature type="binding site" evidence="14">
    <location>
        <position position="63"/>
    </location>
    <ligand>
        <name>ATP</name>
        <dbReference type="ChEBI" id="CHEBI:30616"/>
    </ligand>
</feature>
<evidence type="ECO:0000313" key="16">
    <source>
        <dbReference type="EMBL" id="POZ50988.1"/>
    </source>
</evidence>
<feature type="binding site" evidence="14">
    <location>
        <position position="113"/>
    </location>
    <ligand>
        <name>ATP</name>
        <dbReference type="ChEBI" id="CHEBI:30616"/>
    </ligand>
</feature>
<feature type="binding site" evidence="14">
    <location>
        <position position="229"/>
    </location>
    <ligand>
        <name>ATP</name>
        <dbReference type="ChEBI" id="CHEBI:30616"/>
    </ligand>
</feature>
<evidence type="ECO:0000256" key="9">
    <source>
        <dbReference type="ARBA" id="ARBA00022741"/>
    </source>
</evidence>
<protein>
    <recommendedName>
        <fullName evidence="4 13">Threonylcarbamoyl-AMP synthase</fullName>
        <shortName evidence="13">TC-AMP synthase</shortName>
        <ecNumber evidence="3 13">2.7.7.87</ecNumber>
    </recommendedName>
    <alternativeName>
        <fullName evidence="11 13">L-threonylcarbamoyladenylate synthase</fullName>
    </alternativeName>
</protein>
<comment type="catalytic activity">
    <reaction evidence="12 13">
        <text>L-threonine + hydrogencarbonate + ATP = L-threonylcarbamoyladenylate + diphosphate + H2O</text>
        <dbReference type="Rhea" id="RHEA:36407"/>
        <dbReference type="ChEBI" id="CHEBI:15377"/>
        <dbReference type="ChEBI" id="CHEBI:17544"/>
        <dbReference type="ChEBI" id="CHEBI:30616"/>
        <dbReference type="ChEBI" id="CHEBI:33019"/>
        <dbReference type="ChEBI" id="CHEBI:57926"/>
        <dbReference type="ChEBI" id="CHEBI:73682"/>
        <dbReference type="EC" id="2.7.7.87"/>
    </reaction>
</comment>
<dbReference type="GO" id="GO:0005737">
    <property type="term" value="C:cytoplasm"/>
    <property type="evidence" value="ECO:0007669"/>
    <property type="project" value="UniProtKB-SubCell"/>
</dbReference>
<dbReference type="EC" id="2.7.7.87" evidence="3 13"/>
<dbReference type="PANTHER" id="PTHR17490:SF16">
    <property type="entry name" value="THREONYLCARBAMOYL-AMP SYNTHASE"/>
    <property type="match status" value="1"/>
</dbReference>
<dbReference type="InterPro" id="IPR010923">
    <property type="entry name" value="T(6)A37_SUA5"/>
</dbReference>
<dbReference type="InterPro" id="IPR005145">
    <property type="entry name" value="Sua5_C"/>
</dbReference>
<comment type="function">
    <text evidence="13">Required for the formation of a threonylcarbamoyl group on adenosine at position 37 (t(6)A37) in tRNAs that read codons beginning with adenine.</text>
</comment>
<evidence type="ECO:0000256" key="7">
    <source>
        <dbReference type="ARBA" id="ARBA00022694"/>
    </source>
</evidence>
<dbReference type="InterPro" id="IPR006070">
    <property type="entry name" value="Sua5-like_dom"/>
</dbReference>
<keyword evidence="6 13" id="KW-0808">Transferase</keyword>
<feature type="binding site" evidence="14">
    <location>
        <position position="117"/>
    </location>
    <ligand>
        <name>L-threonine</name>
        <dbReference type="ChEBI" id="CHEBI:57926"/>
    </ligand>
</feature>
<dbReference type="NCBIfam" id="TIGR00057">
    <property type="entry name" value="L-threonylcarbamoyladenylate synthase"/>
    <property type="match status" value="1"/>
</dbReference>
<comment type="similarity">
    <text evidence="2 13">Belongs to the SUA5 family.</text>
</comment>
<evidence type="ECO:0000256" key="6">
    <source>
        <dbReference type="ARBA" id="ARBA00022679"/>
    </source>
</evidence>
<sequence>MMQLKQADAAAVAEAAALLRQGRLVAFPTETVYGLGADARNAEAVRGIFAAKGRPADHPLIVHIAEAAQLDDWATHIPQAARQLAAQFWPGPLALVLPKQAAVPEAVTGGQQTVALRVPGHPVALALLRAFGGGIAAPSANRFCRISPTHAAHVADELGDAVAMILDGGPCQVGVESTIVDLSGTQPRLLRPGHISPAALEAVLGQSLLLPEAAPSSDIRAPGMMAVHYAPSTPALRCAPERLQTQAQALLATHPHIGVLAYQQNLPADPRLHILTLPTAAADYAQALYAALRTLDALPLARILVEQPPQTEAWRAVNDRLNKATTWLD</sequence>
<evidence type="ECO:0000256" key="14">
    <source>
        <dbReference type="PIRSR" id="PIRSR004930-1"/>
    </source>
</evidence>
<dbReference type="Gene3D" id="3.90.870.10">
    <property type="entry name" value="DHBP synthase"/>
    <property type="match status" value="1"/>
</dbReference>
<dbReference type="InterPro" id="IPR038385">
    <property type="entry name" value="Sua5/YwlC_C"/>
</dbReference>
<dbReference type="FunFam" id="3.90.870.10:FF:000009">
    <property type="entry name" value="Threonylcarbamoyl-AMP synthase, putative"/>
    <property type="match status" value="1"/>
</dbReference>
<dbReference type="GO" id="GO:0005524">
    <property type="term" value="F:ATP binding"/>
    <property type="evidence" value="ECO:0007669"/>
    <property type="project" value="UniProtKB-UniRule"/>
</dbReference>
<comment type="caution">
    <text evidence="16">The sequence shown here is derived from an EMBL/GenBank/DDBJ whole genome shotgun (WGS) entry which is preliminary data.</text>
</comment>
<dbReference type="InterPro" id="IPR017945">
    <property type="entry name" value="DHBP_synth_RibB-like_a/b_dom"/>
</dbReference>
<gene>
    <name evidence="16" type="ORF">AADEFJLK_03460</name>
</gene>
<dbReference type="EMBL" id="PGFZ01000008">
    <property type="protein sequence ID" value="POZ50988.1"/>
    <property type="molecule type" value="Genomic_DNA"/>
</dbReference>
<dbReference type="GO" id="GO:0061710">
    <property type="term" value="F:L-threonylcarbamoyladenylate synthase"/>
    <property type="evidence" value="ECO:0007669"/>
    <property type="project" value="UniProtKB-EC"/>
</dbReference>
<feature type="binding site" evidence="14">
    <location>
        <position position="191"/>
    </location>
    <ligand>
        <name>ATP</name>
        <dbReference type="ChEBI" id="CHEBI:30616"/>
    </ligand>
</feature>
<comment type="subcellular location">
    <subcellularLocation>
        <location evidence="1 13">Cytoplasm</location>
    </subcellularLocation>
</comment>
<dbReference type="PIRSF" id="PIRSF004930">
    <property type="entry name" value="Tln_factor_SUA5"/>
    <property type="match status" value="1"/>
</dbReference>
<dbReference type="GO" id="GO:0000049">
    <property type="term" value="F:tRNA binding"/>
    <property type="evidence" value="ECO:0007669"/>
    <property type="project" value="TreeGrafter"/>
</dbReference>
<evidence type="ECO:0000256" key="10">
    <source>
        <dbReference type="ARBA" id="ARBA00022840"/>
    </source>
</evidence>
<dbReference type="GO" id="GO:0008033">
    <property type="term" value="P:tRNA processing"/>
    <property type="evidence" value="ECO:0007669"/>
    <property type="project" value="UniProtKB-KW"/>
</dbReference>
<dbReference type="Proteomes" id="UP000237423">
    <property type="component" value="Unassembled WGS sequence"/>
</dbReference>
<feature type="binding site" evidence="14">
    <location>
        <position position="147"/>
    </location>
    <ligand>
        <name>ATP</name>
        <dbReference type="ChEBI" id="CHEBI:30616"/>
    </ligand>
</feature>
<keyword evidence="7 13" id="KW-0819">tRNA processing</keyword>
<dbReference type="SUPFAM" id="SSF55821">
    <property type="entry name" value="YrdC/RibB"/>
    <property type="match status" value="1"/>
</dbReference>
<feature type="binding site" evidence="14">
    <location>
        <position position="177"/>
    </location>
    <ligand>
        <name>L-threonine</name>
        <dbReference type="ChEBI" id="CHEBI:57926"/>
    </ligand>
</feature>
<dbReference type="GO" id="GO:0003725">
    <property type="term" value="F:double-stranded RNA binding"/>
    <property type="evidence" value="ECO:0007669"/>
    <property type="project" value="UniProtKB-UniRule"/>
</dbReference>
<dbReference type="AlphaFoldDB" id="A0A2S5CJJ7"/>
<keyword evidence="10 13" id="KW-0067">ATP-binding</keyword>
<feature type="binding site" evidence="14">
    <location>
        <position position="54"/>
    </location>
    <ligand>
        <name>ATP</name>
        <dbReference type="ChEBI" id="CHEBI:30616"/>
    </ligand>
</feature>
<proteinExistence type="inferred from homology"/>
<feature type="binding site" evidence="14">
    <location>
        <position position="137"/>
    </location>
    <ligand>
        <name>L-threonine</name>
        <dbReference type="ChEBI" id="CHEBI:57926"/>
    </ligand>
</feature>
<name>A0A2S5CJJ7_9GAMM</name>
<dbReference type="PROSITE" id="PS51163">
    <property type="entry name" value="YRDC"/>
    <property type="match status" value="1"/>
</dbReference>
<dbReference type="Pfam" id="PF01300">
    <property type="entry name" value="Sua5_yciO_yrdC"/>
    <property type="match status" value="1"/>
</dbReference>
<dbReference type="PANTHER" id="PTHR17490">
    <property type="entry name" value="SUA5"/>
    <property type="match status" value="1"/>
</dbReference>
<evidence type="ECO:0000256" key="4">
    <source>
        <dbReference type="ARBA" id="ARBA00015492"/>
    </source>
</evidence>
<evidence type="ECO:0000259" key="15">
    <source>
        <dbReference type="PROSITE" id="PS51163"/>
    </source>
</evidence>
<accession>A0A2S5CJJ7</accession>
<organism evidence="16 17">
    <name type="scientific">Methylovulum psychrotolerans</name>
    <dbReference type="NCBI Taxonomy" id="1704499"/>
    <lineage>
        <taxon>Bacteria</taxon>
        <taxon>Pseudomonadati</taxon>
        <taxon>Pseudomonadota</taxon>
        <taxon>Gammaproteobacteria</taxon>
        <taxon>Methylococcales</taxon>
        <taxon>Methylococcaceae</taxon>
        <taxon>Methylovulum</taxon>
    </lineage>
</organism>
<feature type="binding site" evidence="14">
    <location>
        <position position="139"/>
    </location>
    <ligand>
        <name>ATP</name>
        <dbReference type="ChEBI" id="CHEBI:30616"/>
    </ligand>
</feature>
<evidence type="ECO:0000256" key="12">
    <source>
        <dbReference type="ARBA" id="ARBA00048366"/>
    </source>
</evidence>
<dbReference type="Pfam" id="PF03481">
    <property type="entry name" value="Sua5_C"/>
    <property type="match status" value="1"/>
</dbReference>
<evidence type="ECO:0000313" key="17">
    <source>
        <dbReference type="Proteomes" id="UP000237423"/>
    </source>
</evidence>
<keyword evidence="5 13" id="KW-0963">Cytoplasm</keyword>
<evidence type="ECO:0000256" key="1">
    <source>
        <dbReference type="ARBA" id="ARBA00004496"/>
    </source>
</evidence>
<feature type="domain" description="YrdC-like" evidence="15">
    <location>
        <begin position="9"/>
        <end position="195"/>
    </location>
</feature>
<keyword evidence="8 13" id="KW-0548">Nucleotidyltransferase</keyword>
<evidence type="ECO:0000256" key="13">
    <source>
        <dbReference type="PIRNR" id="PIRNR004930"/>
    </source>
</evidence>
<dbReference type="RefSeq" id="WP_346222761.1">
    <property type="nucleotide sequence ID" value="NZ_PGFZ01000008.1"/>
</dbReference>
<keyword evidence="9 13" id="KW-0547">Nucleotide-binding</keyword>
<dbReference type="GO" id="GO:0006450">
    <property type="term" value="P:regulation of translational fidelity"/>
    <property type="evidence" value="ECO:0007669"/>
    <property type="project" value="TreeGrafter"/>
</dbReference>
<dbReference type="Gene3D" id="3.40.50.11030">
    <property type="entry name" value="Threonylcarbamoyl-AMP synthase, C-terminal domain"/>
    <property type="match status" value="1"/>
</dbReference>
<evidence type="ECO:0000256" key="3">
    <source>
        <dbReference type="ARBA" id="ARBA00012584"/>
    </source>
</evidence>
<reference evidence="16 17" key="1">
    <citation type="submission" date="2017-11" db="EMBL/GenBank/DDBJ databases">
        <title>Draft Genome Sequence of Methylobacter psychrotolerans Sph1T, an Obligate Methanotroph from Low-Temperature Environments.</title>
        <authorList>
            <person name="Oshkin I.Y."/>
            <person name="Miroshnikov K."/>
            <person name="Belova S.E."/>
            <person name="Korzhenkov A."/>
            <person name="Toshchakov S.V."/>
            <person name="Dedysh S.N."/>
        </authorList>
    </citation>
    <scope>NUCLEOTIDE SEQUENCE [LARGE SCALE GENOMIC DNA]</scope>
    <source>
        <strain evidence="16 17">Sph1</strain>
    </source>
</reference>
<evidence type="ECO:0000256" key="5">
    <source>
        <dbReference type="ARBA" id="ARBA00022490"/>
    </source>
</evidence>
<evidence type="ECO:0000256" key="2">
    <source>
        <dbReference type="ARBA" id="ARBA00007663"/>
    </source>
</evidence>
<evidence type="ECO:0000256" key="11">
    <source>
        <dbReference type="ARBA" id="ARBA00029774"/>
    </source>
</evidence>